<dbReference type="STRING" id="1312852.EG19_03405"/>
<evidence type="ECO:0000256" key="2">
    <source>
        <dbReference type="ARBA" id="ARBA00015953"/>
    </source>
</evidence>
<dbReference type="PRINTS" id="PR00315">
    <property type="entry name" value="ELONGATNFCT"/>
</dbReference>
<feature type="region of interest" description="Disordered" evidence="9">
    <location>
        <begin position="614"/>
        <end position="641"/>
    </location>
</feature>
<comment type="subcellular location">
    <subcellularLocation>
        <location evidence="1">Cytoplasm</location>
    </subcellularLocation>
</comment>
<dbReference type="GO" id="GO:0005525">
    <property type="term" value="F:GTP binding"/>
    <property type="evidence" value="ECO:0007669"/>
    <property type="project" value="UniProtKB-KW"/>
</dbReference>
<dbReference type="InterPro" id="IPR036390">
    <property type="entry name" value="WH_DNA-bd_sf"/>
</dbReference>
<protein>
    <recommendedName>
        <fullName evidence="2">Selenocysteine-specific elongation factor</fullName>
    </recommendedName>
    <alternativeName>
        <fullName evidence="8">SelB translation factor</fullName>
    </alternativeName>
</protein>
<evidence type="ECO:0000313" key="12">
    <source>
        <dbReference type="Proteomes" id="UP000027284"/>
    </source>
</evidence>
<dbReference type="InterPro" id="IPR004535">
    <property type="entry name" value="Transl_elong_SelB"/>
</dbReference>
<evidence type="ECO:0000256" key="7">
    <source>
        <dbReference type="ARBA" id="ARBA00025526"/>
    </source>
</evidence>
<dbReference type="CDD" id="cd04171">
    <property type="entry name" value="SelB"/>
    <property type="match status" value="1"/>
</dbReference>
<dbReference type="InterPro" id="IPR036388">
    <property type="entry name" value="WH-like_DNA-bd_sf"/>
</dbReference>
<comment type="function">
    <text evidence="7">Translation factor necessary for the incorporation of selenocysteine into proteins. It probably replaces EF-Tu for the insertion of selenocysteine directed by the UGA codon. SelB binds GTP and GDP.</text>
</comment>
<dbReference type="CDD" id="cd03696">
    <property type="entry name" value="SelB_II"/>
    <property type="match status" value="1"/>
</dbReference>
<dbReference type="NCBIfam" id="TIGR00475">
    <property type="entry name" value="selB"/>
    <property type="match status" value="1"/>
</dbReference>
<sequence length="641" mass="68263">MKAVVFATAGHIDHGKTSLVHALTGVWCDRLKEEQERGITLVLGFAPLLDPEGQVEVSFVDVPGHERLVHTMVAGAGGVDRALLVVAANEGIMPQTREHLAVLQLLGIQGGVVALTKADLVTPSELEARRAELAAFLRHGPLAAAPIVPCSSTTGEGVQELKEAILREARSVQRESEPHRPFRLAADRVFSLPGAGTVVTGTARWGQVKVGEEVWVFPPGRTLRVRSLQVHGQEREKASAGERVALALVGVKAEEIPRGAQVVSSGLWEPTARVAAELTLLPEAPALAEGQKLWLHLLATRTVATVERLSSGGSGKPVRALLRLASPILAFPGDRVILRRMTPATTVGGGVVLDTTLPRLSRRGLPILAELPPPAQRAALVLALVERAGRTGVSLSQLAAHMGFFPEGMQGPLGQLEAQGHVVLLPGKDVLVVSIRAVAEVLAEAKSILKQKGELGLPASELLQALGLGEGKALRAFYLETLVAQGFAREQGGRLFAAELQPLTSPLAVKLEELYRQAGFAAPSPKEAAAQLAAPPKAVEGLVKLLVDQGRLVRVGGKWILHRQALDGIVASLRSWGVERFDVGQFKDRFGLTRKLAIPILEWLDSQRVTRREGDSRRILRDGLAGSGGGPTAGHQPPKER</sequence>
<keyword evidence="4" id="KW-0547">Nucleotide-binding</keyword>
<dbReference type="InterPro" id="IPR004161">
    <property type="entry name" value="EFTu-like_2"/>
</dbReference>
<dbReference type="InterPro" id="IPR009000">
    <property type="entry name" value="Transl_B-barrel_sf"/>
</dbReference>
<dbReference type="SUPFAM" id="SSF50447">
    <property type="entry name" value="Translation proteins"/>
    <property type="match status" value="1"/>
</dbReference>
<dbReference type="InterPro" id="IPR009001">
    <property type="entry name" value="Transl_elong_EF1A/Init_IF2_C"/>
</dbReference>
<dbReference type="Pfam" id="PF25461">
    <property type="entry name" value="Beta-barrel_SelB"/>
    <property type="match status" value="1"/>
</dbReference>
<comment type="caution">
    <text evidence="11">The sequence shown here is derived from an EMBL/GenBank/DDBJ whole genome shotgun (WGS) entry which is preliminary data.</text>
</comment>
<evidence type="ECO:0000256" key="3">
    <source>
        <dbReference type="ARBA" id="ARBA00022490"/>
    </source>
</evidence>
<keyword evidence="3" id="KW-0963">Cytoplasm</keyword>
<dbReference type="GO" id="GO:0005737">
    <property type="term" value="C:cytoplasm"/>
    <property type="evidence" value="ECO:0007669"/>
    <property type="project" value="UniProtKB-SubCell"/>
</dbReference>
<evidence type="ECO:0000256" key="4">
    <source>
        <dbReference type="ARBA" id="ARBA00022741"/>
    </source>
</evidence>
<reference evidence="11 12" key="1">
    <citation type="submission" date="2014-04" db="EMBL/GenBank/DDBJ databases">
        <title>The Genome Sequence of Thermoanaerobaculum aquaticum MP-01, The First Cultivated Group 23 Acidobacterium.</title>
        <authorList>
            <person name="Stamps B.W."/>
            <person name="Losey N.A."/>
            <person name="Lawson P.A."/>
            <person name="Stevenson B.S."/>
        </authorList>
    </citation>
    <scope>NUCLEOTIDE SEQUENCE [LARGE SCALE GENOMIC DNA]</scope>
    <source>
        <strain evidence="11 12">MP-01</strain>
    </source>
</reference>
<keyword evidence="6" id="KW-0342">GTP-binding</keyword>
<dbReference type="Proteomes" id="UP000027284">
    <property type="component" value="Unassembled WGS sequence"/>
</dbReference>
<dbReference type="Pfam" id="PF03144">
    <property type="entry name" value="GTP_EFTU_D2"/>
    <property type="match status" value="1"/>
</dbReference>
<dbReference type="AlphaFoldDB" id="A0A062Y380"/>
<dbReference type="OrthoDB" id="9804504at2"/>
<dbReference type="InterPro" id="IPR015191">
    <property type="entry name" value="SelB_WHD4"/>
</dbReference>
<dbReference type="Pfam" id="PF00009">
    <property type="entry name" value="GTP_EFTU"/>
    <property type="match status" value="1"/>
</dbReference>
<dbReference type="PANTHER" id="PTHR43721:SF11">
    <property type="entry name" value="SELENOCYSTEINE-SPECIFIC ELONGATION FACTOR"/>
    <property type="match status" value="1"/>
</dbReference>
<proteinExistence type="predicted"/>
<dbReference type="Gene3D" id="2.40.30.10">
    <property type="entry name" value="Translation factors"/>
    <property type="match status" value="1"/>
</dbReference>
<dbReference type="InterPro" id="IPR057335">
    <property type="entry name" value="Beta-barrel_SelB"/>
</dbReference>
<dbReference type="InterPro" id="IPR027417">
    <property type="entry name" value="P-loop_NTPase"/>
</dbReference>
<organism evidence="11 12">
    <name type="scientific">Thermoanaerobaculum aquaticum</name>
    <dbReference type="NCBI Taxonomy" id="1312852"/>
    <lineage>
        <taxon>Bacteria</taxon>
        <taxon>Pseudomonadati</taxon>
        <taxon>Acidobacteriota</taxon>
        <taxon>Thermoanaerobaculia</taxon>
        <taxon>Thermoanaerobaculales</taxon>
        <taxon>Thermoanaerobaculaceae</taxon>
        <taxon>Thermoanaerobaculum</taxon>
    </lineage>
</organism>
<dbReference type="Gene3D" id="1.10.10.10">
    <property type="entry name" value="Winged helix-like DNA-binding domain superfamily/Winged helix DNA-binding domain"/>
    <property type="match status" value="2"/>
</dbReference>
<dbReference type="InterPro" id="IPR000795">
    <property type="entry name" value="T_Tr_GTP-bd_dom"/>
</dbReference>
<dbReference type="GO" id="GO:0003924">
    <property type="term" value="F:GTPase activity"/>
    <property type="evidence" value="ECO:0007669"/>
    <property type="project" value="InterPro"/>
</dbReference>
<dbReference type="SUPFAM" id="SSF52540">
    <property type="entry name" value="P-loop containing nucleoside triphosphate hydrolases"/>
    <property type="match status" value="1"/>
</dbReference>
<keyword evidence="5" id="KW-0648">Protein biosynthesis</keyword>
<evidence type="ECO:0000259" key="10">
    <source>
        <dbReference type="PROSITE" id="PS51722"/>
    </source>
</evidence>
<name>A0A062Y380_9BACT</name>
<keyword evidence="12" id="KW-1185">Reference proteome</keyword>
<dbReference type="SUPFAM" id="SSF46785">
    <property type="entry name" value="Winged helix' DNA-binding domain"/>
    <property type="match status" value="2"/>
</dbReference>
<evidence type="ECO:0000313" key="11">
    <source>
        <dbReference type="EMBL" id="KDA54861.1"/>
    </source>
</evidence>
<evidence type="ECO:0000256" key="9">
    <source>
        <dbReference type="SAM" id="MobiDB-lite"/>
    </source>
</evidence>
<dbReference type="InterPro" id="IPR050055">
    <property type="entry name" value="EF-Tu_GTPase"/>
</dbReference>
<dbReference type="GO" id="GO:0003723">
    <property type="term" value="F:RNA binding"/>
    <property type="evidence" value="ECO:0007669"/>
    <property type="project" value="InterPro"/>
</dbReference>
<dbReference type="Gene3D" id="3.40.50.300">
    <property type="entry name" value="P-loop containing nucleotide triphosphate hydrolases"/>
    <property type="match status" value="1"/>
</dbReference>
<feature type="domain" description="Tr-type G" evidence="10">
    <location>
        <begin position="1"/>
        <end position="172"/>
    </location>
</feature>
<accession>A0A062Y380</accession>
<evidence type="ECO:0000256" key="5">
    <source>
        <dbReference type="ARBA" id="ARBA00022917"/>
    </source>
</evidence>
<evidence type="ECO:0000256" key="8">
    <source>
        <dbReference type="ARBA" id="ARBA00031615"/>
    </source>
</evidence>
<dbReference type="Pfam" id="PF09107">
    <property type="entry name" value="WHD_3rd_SelB"/>
    <property type="match status" value="1"/>
</dbReference>
<dbReference type="GO" id="GO:0001514">
    <property type="term" value="P:selenocysteine incorporation"/>
    <property type="evidence" value="ECO:0007669"/>
    <property type="project" value="InterPro"/>
</dbReference>
<dbReference type="SUPFAM" id="SSF50465">
    <property type="entry name" value="EF-Tu/eEF-1alpha/eIF2-gamma C-terminal domain"/>
    <property type="match status" value="1"/>
</dbReference>
<dbReference type="EMBL" id="JMFG01000002">
    <property type="protein sequence ID" value="KDA54861.1"/>
    <property type="molecule type" value="Genomic_DNA"/>
</dbReference>
<evidence type="ECO:0000256" key="1">
    <source>
        <dbReference type="ARBA" id="ARBA00004496"/>
    </source>
</evidence>
<evidence type="ECO:0000256" key="6">
    <source>
        <dbReference type="ARBA" id="ARBA00023134"/>
    </source>
</evidence>
<dbReference type="GO" id="GO:0003746">
    <property type="term" value="F:translation elongation factor activity"/>
    <property type="evidence" value="ECO:0007669"/>
    <property type="project" value="InterPro"/>
</dbReference>
<dbReference type="PROSITE" id="PS51722">
    <property type="entry name" value="G_TR_2"/>
    <property type="match status" value="1"/>
</dbReference>
<dbReference type="RefSeq" id="WP_053334692.1">
    <property type="nucleotide sequence ID" value="NZ_JMFG01000002.1"/>
</dbReference>
<dbReference type="PANTHER" id="PTHR43721">
    <property type="entry name" value="ELONGATION FACTOR TU-RELATED"/>
    <property type="match status" value="1"/>
</dbReference>
<gene>
    <name evidence="11" type="ORF">EG19_03405</name>
</gene>